<evidence type="ECO:0000256" key="1">
    <source>
        <dbReference type="SAM" id="SignalP"/>
    </source>
</evidence>
<evidence type="ECO:0008006" key="4">
    <source>
        <dbReference type="Google" id="ProtNLM"/>
    </source>
</evidence>
<sequence>MKLKALLFVSCFGLLGSSYAENHHVYPKADAVQAQASTQKGAMLPGYCEIEIINSSFDNVTVYGTFDDGTTLTPFDVYTFESPHYIDLFYYGYCHKTMYLDVVTFSGYHIYSGYTRVNSTVRIVPYLNKQPKFKLESK</sequence>
<evidence type="ECO:0000313" key="3">
    <source>
        <dbReference type="Proteomes" id="UP000249458"/>
    </source>
</evidence>
<dbReference type="RefSeq" id="WP_112220827.1">
    <property type="nucleotide sequence ID" value="NZ_MVJN01000017.1"/>
</dbReference>
<dbReference type="EMBL" id="MVJN01000017">
    <property type="protein sequence ID" value="RAP34444.1"/>
    <property type="molecule type" value="Genomic_DNA"/>
</dbReference>
<dbReference type="AlphaFoldDB" id="A0A364LF75"/>
<evidence type="ECO:0000313" key="2">
    <source>
        <dbReference type="EMBL" id="RAP34444.1"/>
    </source>
</evidence>
<proteinExistence type="predicted"/>
<feature type="signal peptide" evidence="1">
    <location>
        <begin position="1"/>
        <end position="20"/>
    </location>
</feature>
<gene>
    <name evidence="2" type="ORF">B1207_15700</name>
</gene>
<name>A0A364LF75_9GAMM</name>
<protein>
    <recommendedName>
        <fullName evidence="4">Secreted protein</fullName>
    </recommendedName>
</protein>
<accession>A0A364LF75</accession>
<comment type="caution">
    <text evidence="2">The sequence shown here is derived from an EMBL/GenBank/DDBJ whole genome shotgun (WGS) entry which is preliminary data.</text>
</comment>
<reference evidence="2 3" key="1">
    <citation type="submission" date="2017-02" db="EMBL/GenBank/DDBJ databases">
        <title>Legionella quilivanii strain from human: case report and whole genome sequencing analysis.</title>
        <authorList>
            <person name="Lalancette C."/>
            <person name="Leduc J.-M."/>
            <person name="Levesque S."/>
            <person name="Fournier E."/>
            <person name="Saoud J."/>
            <person name="Faucher S.P."/>
            <person name="Bernard K."/>
            <person name="Martineau C."/>
            <person name="Longtin J."/>
        </authorList>
    </citation>
    <scope>NUCLEOTIDE SEQUENCE [LARGE SCALE GENOMIC DNA]</scope>
    <source>
        <strain evidence="2 3">ID143958</strain>
    </source>
</reference>
<dbReference type="Proteomes" id="UP000249458">
    <property type="component" value="Unassembled WGS sequence"/>
</dbReference>
<feature type="chain" id="PRO_5016721193" description="Secreted protein" evidence="1">
    <location>
        <begin position="21"/>
        <end position="138"/>
    </location>
</feature>
<organism evidence="2 3">
    <name type="scientific">Legionella quinlivanii</name>
    <dbReference type="NCBI Taxonomy" id="45073"/>
    <lineage>
        <taxon>Bacteria</taxon>
        <taxon>Pseudomonadati</taxon>
        <taxon>Pseudomonadota</taxon>
        <taxon>Gammaproteobacteria</taxon>
        <taxon>Legionellales</taxon>
        <taxon>Legionellaceae</taxon>
        <taxon>Legionella</taxon>
    </lineage>
</organism>
<keyword evidence="1" id="KW-0732">Signal</keyword>